<proteinExistence type="predicted"/>
<dbReference type="AlphaFoldDB" id="A0A0V0Z8U8"/>
<evidence type="ECO:0000313" key="2">
    <source>
        <dbReference type="Proteomes" id="UP000054653"/>
    </source>
</evidence>
<accession>A0A0V0Z8U8</accession>
<organism evidence="1 2">
    <name type="scientific">Trichinella britovi</name>
    <name type="common">Parasitic roundworm</name>
    <dbReference type="NCBI Taxonomy" id="45882"/>
    <lineage>
        <taxon>Eukaryota</taxon>
        <taxon>Metazoa</taxon>
        <taxon>Ecdysozoa</taxon>
        <taxon>Nematoda</taxon>
        <taxon>Enoplea</taxon>
        <taxon>Dorylaimia</taxon>
        <taxon>Trichinellida</taxon>
        <taxon>Trichinellidae</taxon>
        <taxon>Trichinella</taxon>
    </lineage>
</organism>
<name>A0A0V0Z8U8_TRIBR</name>
<sequence>MNSKRATVNERLVVGMNDNRLTDPLTFGSSSVLHIYRAAAAERHGFKYDSRD</sequence>
<evidence type="ECO:0000313" key="1">
    <source>
        <dbReference type="EMBL" id="KRY09029.1"/>
    </source>
</evidence>
<gene>
    <name evidence="1" type="ORF">T03_10916</name>
</gene>
<dbReference type="OrthoDB" id="10529366at2759"/>
<dbReference type="Proteomes" id="UP000054653">
    <property type="component" value="Unassembled WGS sequence"/>
</dbReference>
<reference evidence="1 2" key="1">
    <citation type="submission" date="2015-01" db="EMBL/GenBank/DDBJ databases">
        <title>Evolution of Trichinella species and genotypes.</title>
        <authorList>
            <person name="Korhonen P.K."/>
            <person name="Edoardo P."/>
            <person name="Giuseppe L.R."/>
            <person name="Gasser R.B."/>
        </authorList>
    </citation>
    <scope>NUCLEOTIDE SEQUENCE [LARGE SCALE GENOMIC DNA]</scope>
    <source>
        <strain evidence="1">ISS120</strain>
    </source>
</reference>
<keyword evidence="2" id="KW-1185">Reference proteome</keyword>
<dbReference type="EMBL" id="JYDI01003945">
    <property type="protein sequence ID" value="KRY09029.1"/>
    <property type="molecule type" value="Genomic_DNA"/>
</dbReference>
<protein>
    <submittedName>
        <fullName evidence="1">Uncharacterized protein</fullName>
    </submittedName>
</protein>
<comment type="caution">
    <text evidence="1">The sequence shown here is derived from an EMBL/GenBank/DDBJ whole genome shotgun (WGS) entry which is preliminary data.</text>
</comment>